<feature type="domain" description="RRM" evidence="6">
    <location>
        <begin position="549"/>
        <end position="629"/>
    </location>
</feature>
<dbReference type="Gene3D" id="1.25.40.20">
    <property type="entry name" value="Ankyrin repeat-containing domain"/>
    <property type="match status" value="3"/>
</dbReference>
<feature type="region of interest" description="Disordered" evidence="5">
    <location>
        <begin position="798"/>
        <end position="820"/>
    </location>
</feature>
<dbReference type="Pfam" id="PF00076">
    <property type="entry name" value="RRM_1"/>
    <property type="match status" value="1"/>
</dbReference>
<dbReference type="Gene3D" id="3.30.70.330">
    <property type="match status" value="1"/>
</dbReference>
<dbReference type="SMART" id="SM00360">
    <property type="entry name" value="RRM"/>
    <property type="match status" value="1"/>
</dbReference>
<gene>
    <name evidence="9" type="primary">LOC116194208</name>
</gene>
<dbReference type="InterPro" id="IPR012677">
    <property type="entry name" value="Nucleotide-bd_a/b_plait_sf"/>
</dbReference>
<dbReference type="InterPro" id="IPR035979">
    <property type="entry name" value="RBD_domain_sf"/>
</dbReference>
<feature type="repeat" description="ANK" evidence="3">
    <location>
        <begin position="390"/>
        <end position="416"/>
    </location>
</feature>
<organism evidence="8 9">
    <name type="scientific">Punica granatum</name>
    <name type="common">Pomegranate</name>
    <dbReference type="NCBI Taxonomy" id="22663"/>
    <lineage>
        <taxon>Eukaryota</taxon>
        <taxon>Viridiplantae</taxon>
        <taxon>Streptophyta</taxon>
        <taxon>Embryophyta</taxon>
        <taxon>Tracheophyta</taxon>
        <taxon>Spermatophyta</taxon>
        <taxon>Magnoliopsida</taxon>
        <taxon>eudicotyledons</taxon>
        <taxon>Gunneridae</taxon>
        <taxon>Pentapetalae</taxon>
        <taxon>rosids</taxon>
        <taxon>malvids</taxon>
        <taxon>Myrtales</taxon>
        <taxon>Lythraceae</taxon>
        <taxon>Punica</taxon>
    </lineage>
</organism>
<evidence type="ECO:0000259" key="6">
    <source>
        <dbReference type="PROSITE" id="PS50102"/>
    </source>
</evidence>
<dbReference type="SUPFAM" id="SSF48403">
    <property type="entry name" value="Ankyrin repeat"/>
    <property type="match status" value="1"/>
</dbReference>
<evidence type="ECO:0000259" key="7">
    <source>
        <dbReference type="PROSITE" id="PS51644"/>
    </source>
</evidence>
<dbReference type="AlphaFoldDB" id="A0A6P8C7G6"/>
<sequence length="1001" mass="112430">MDQEEREFNLAELLKSLPRFHHSFSEEQEETASPRRQLDNVLESIITDDRTQFIRHLELLFRCQTSPNNDARAMETQCRSSSPDRKTVLDLLHSCCEFDSVECAAALLNGEVGVVPLVNGTDSRGRTPLHTAAEAHAPRCVELLLKKHARTDLRIKDGRRLLALDLSLCSSRMDVVWNPEEYSVEDLVVCLGQKDLTVVRLLSEKTKEIADVAYAQGMEGRVVSFATLLMVAPEKIKGSIMALRDADSGCKEKTTIYKSLIREALALGREETGPVRVAKRTCPLTKAECNEKRKLLLCEIELLQLSGVVSPYGCMDRKVISPLILAIQAGDETIIQLLLKTNFEINDADAEGNSALHWCVKTSKISSQQQMKILHLLRKSGAQVSQKNKLGLTAVHLAAAQGNLEALEVLIHEDLDSINSKTETGETPLFFAVKNDRMECADLLLRHGAITEVLNLRRQRPIDMAKSQDMRFMLNSSNIILMNRAPPIPQRCITLSEGDDSLPELKGEFNLMDEDTPTERGSTRHFANHEEELQPIQQGQSITPPEQKRKIFVGGLPPTLDSDSLGRIFEEHFGPVEDAIVIGYLTENQVHSRGFGLVVFKHEKSVSAALQVRYITICGKQVEIKRAVQYPRCPLPPLDLMKNIQNDEQELNDKTQRQAPASDGMKVDKPKSEQMSWVDRLLRGQPKVYTSDSHPPTTTCSKDKSTPSWLRIFRKWLPRLLQDLSRKGSEEHYPLSSLKGDFRAKFGMELDHASLGFLKLSEFMRSFPELCQLKVVPVGSPGPSNHMVLVPNLHKPLQPPKVSSTPSAANSIDRSSQGFSSELESPVTCIAEDNNMQDLVTGNSIEKHISNDINSKVLKCKPYELFCPQTTRVTDDERGASEGRLLLRLQKHLVLEALSRRRDSPYSFFLRDISFYMDYKSSVLRGCCFACKTRKMIWANFPCQHLLWCNDCKLEAVKAAGDSQHKCVICDRKVQRIDPIPSAENSRPSCRDLLNTVTSSF</sequence>
<dbReference type="Pfam" id="PF12796">
    <property type="entry name" value="Ank_2"/>
    <property type="match status" value="2"/>
</dbReference>
<evidence type="ECO:0000313" key="8">
    <source>
        <dbReference type="Proteomes" id="UP000515151"/>
    </source>
</evidence>
<evidence type="ECO:0000256" key="4">
    <source>
        <dbReference type="PROSITE-ProRule" id="PRU00176"/>
    </source>
</evidence>
<protein>
    <submittedName>
        <fullName evidence="9">Uncharacterized protein LOC116194208 isoform X1</fullName>
    </submittedName>
</protein>
<dbReference type="Gene3D" id="3.30.420.610">
    <property type="entry name" value="LOTUS domain-like"/>
    <property type="match status" value="1"/>
</dbReference>
<dbReference type="PROSITE" id="PS50102">
    <property type="entry name" value="RRM"/>
    <property type="match status" value="1"/>
</dbReference>
<keyword evidence="1" id="KW-0677">Repeat</keyword>
<feature type="region of interest" description="Disordered" evidence="5">
    <location>
        <begin position="650"/>
        <end position="670"/>
    </location>
</feature>
<feature type="repeat" description="ANK" evidence="3">
    <location>
        <begin position="318"/>
        <end position="350"/>
    </location>
</feature>
<dbReference type="GeneID" id="116194208"/>
<dbReference type="RefSeq" id="XP_031378820.1">
    <property type="nucleotide sequence ID" value="XM_031522960.1"/>
</dbReference>
<dbReference type="PANTHER" id="PTHR24123:SF33">
    <property type="entry name" value="PROTEIN HOS4"/>
    <property type="match status" value="1"/>
</dbReference>
<dbReference type="SMART" id="SM00248">
    <property type="entry name" value="ANK"/>
    <property type="match status" value="6"/>
</dbReference>
<dbReference type="CDD" id="cd08824">
    <property type="entry name" value="LOTUS"/>
    <property type="match status" value="1"/>
</dbReference>
<evidence type="ECO:0000256" key="5">
    <source>
        <dbReference type="SAM" id="MobiDB-lite"/>
    </source>
</evidence>
<dbReference type="GO" id="GO:0003723">
    <property type="term" value="F:RNA binding"/>
    <property type="evidence" value="ECO:0007669"/>
    <property type="project" value="UniProtKB-UniRule"/>
</dbReference>
<feature type="repeat" description="ANK" evidence="3">
    <location>
        <begin position="424"/>
        <end position="456"/>
    </location>
</feature>
<evidence type="ECO:0000256" key="1">
    <source>
        <dbReference type="ARBA" id="ARBA00022737"/>
    </source>
</evidence>
<dbReference type="OrthoDB" id="673776at2759"/>
<evidence type="ECO:0000256" key="2">
    <source>
        <dbReference type="ARBA" id="ARBA00023043"/>
    </source>
</evidence>
<dbReference type="Pfam" id="PF12872">
    <property type="entry name" value="OST-HTH"/>
    <property type="match status" value="1"/>
</dbReference>
<keyword evidence="4" id="KW-0694">RNA-binding</keyword>
<keyword evidence="8" id="KW-1185">Reference proteome</keyword>
<feature type="domain" description="HTH OST-type" evidence="7">
    <location>
        <begin position="709"/>
        <end position="792"/>
    </location>
</feature>
<proteinExistence type="predicted"/>
<feature type="repeat" description="ANK" evidence="3">
    <location>
        <begin position="124"/>
        <end position="156"/>
    </location>
</feature>
<accession>A0A6P8C7G6</accession>
<feature type="compositionally biased region" description="Polar residues" evidence="5">
    <location>
        <begin position="801"/>
        <end position="820"/>
    </location>
</feature>
<reference evidence="8" key="1">
    <citation type="journal article" date="2020" name="Plant Biotechnol. J.">
        <title>The pomegranate (Punica granatum L.) draft genome dissects genetic divergence between soft- and hard-seeded cultivars.</title>
        <authorList>
            <person name="Luo X."/>
            <person name="Li H."/>
            <person name="Wu Z."/>
            <person name="Yao W."/>
            <person name="Zhao P."/>
            <person name="Cao D."/>
            <person name="Yu H."/>
            <person name="Li K."/>
            <person name="Poudel K."/>
            <person name="Zhao D."/>
            <person name="Zhang F."/>
            <person name="Xia X."/>
            <person name="Chen L."/>
            <person name="Wang Q."/>
            <person name="Jing D."/>
            <person name="Cao S."/>
        </authorList>
    </citation>
    <scope>NUCLEOTIDE SEQUENCE [LARGE SCALE GENOMIC DNA]</scope>
    <source>
        <strain evidence="8">cv. Tunisia</strain>
    </source>
</reference>
<dbReference type="InterPro" id="IPR036770">
    <property type="entry name" value="Ankyrin_rpt-contain_sf"/>
</dbReference>
<dbReference type="PANTHER" id="PTHR24123">
    <property type="entry name" value="ANKYRIN REPEAT-CONTAINING"/>
    <property type="match status" value="1"/>
</dbReference>
<dbReference type="PROSITE" id="PS50297">
    <property type="entry name" value="ANK_REP_REGION"/>
    <property type="match status" value="3"/>
</dbReference>
<dbReference type="InterPro" id="IPR025605">
    <property type="entry name" value="OST-HTH/LOTUS_dom"/>
</dbReference>
<dbReference type="InterPro" id="IPR002110">
    <property type="entry name" value="Ankyrin_rpt"/>
</dbReference>
<reference evidence="9" key="2">
    <citation type="submission" date="2025-08" db="UniProtKB">
        <authorList>
            <consortium name="RefSeq"/>
        </authorList>
    </citation>
    <scope>IDENTIFICATION</scope>
    <source>
        <tissue evidence="9">Leaf</tissue>
    </source>
</reference>
<dbReference type="PROSITE" id="PS50088">
    <property type="entry name" value="ANK_REPEAT"/>
    <property type="match status" value="5"/>
</dbReference>
<dbReference type="PROSITE" id="PS51644">
    <property type="entry name" value="HTH_OST"/>
    <property type="match status" value="1"/>
</dbReference>
<dbReference type="InterPro" id="IPR000504">
    <property type="entry name" value="RRM_dom"/>
</dbReference>
<evidence type="ECO:0000313" key="9">
    <source>
        <dbReference type="RefSeq" id="XP_031378820.1"/>
    </source>
</evidence>
<dbReference type="InterPro" id="IPR051165">
    <property type="entry name" value="Multifunctional_ANK_Repeat"/>
</dbReference>
<keyword evidence="2 3" id="KW-0040">ANK repeat</keyword>
<evidence type="ECO:0000256" key="3">
    <source>
        <dbReference type="PROSITE-ProRule" id="PRU00023"/>
    </source>
</evidence>
<feature type="repeat" description="ANK" evidence="3">
    <location>
        <begin position="351"/>
        <end position="389"/>
    </location>
</feature>
<dbReference type="Proteomes" id="UP000515151">
    <property type="component" value="Chromosome 2"/>
</dbReference>
<name>A0A6P8C7G6_PUNGR</name>
<dbReference type="SUPFAM" id="SSF54928">
    <property type="entry name" value="RNA-binding domain, RBD"/>
    <property type="match status" value="1"/>
</dbReference>
<dbReference type="InterPro" id="IPR041966">
    <property type="entry name" value="LOTUS-like"/>
</dbReference>